<dbReference type="GO" id="GO:0006364">
    <property type="term" value="P:rRNA processing"/>
    <property type="evidence" value="ECO:0007669"/>
    <property type="project" value="TreeGrafter"/>
</dbReference>
<reference evidence="8" key="2">
    <citation type="submission" date="2021-09" db="EMBL/GenBank/DDBJ databases">
        <authorList>
            <person name="Gilroy R."/>
        </authorList>
    </citation>
    <scope>NUCLEOTIDE SEQUENCE</scope>
    <source>
        <strain evidence="8">ChiGjej5B5-7349</strain>
    </source>
</reference>
<dbReference type="GO" id="GO:0016787">
    <property type="term" value="F:hydrolase activity"/>
    <property type="evidence" value="ECO:0007669"/>
    <property type="project" value="UniProtKB-KW"/>
</dbReference>
<evidence type="ECO:0000313" key="8">
    <source>
        <dbReference type="EMBL" id="HJG80028.1"/>
    </source>
</evidence>
<feature type="compositionally biased region" description="Acidic residues" evidence="6">
    <location>
        <begin position="405"/>
        <end position="417"/>
    </location>
</feature>
<dbReference type="AlphaFoldDB" id="A0A921MDG0"/>
<evidence type="ECO:0000313" key="9">
    <source>
        <dbReference type="Proteomes" id="UP000784435"/>
    </source>
</evidence>
<dbReference type="GO" id="GO:0004540">
    <property type="term" value="F:RNA nuclease activity"/>
    <property type="evidence" value="ECO:0007669"/>
    <property type="project" value="InterPro"/>
</dbReference>
<feature type="compositionally biased region" description="Basic residues" evidence="6">
    <location>
        <begin position="269"/>
        <end position="279"/>
    </location>
</feature>
<keyword evidence="3" id="KW-0378">Hydrolase</keyword>
<dbReference type="GO" id="GO:0046872">
    <property type="term" value="F:metal ion binding"/>
    <property type="evidence" value="ECO:0007669"/>
    <property type="project" value="UniProtKB-KW"/>
</dbReference>
<dbReference type="InterPro" id="IPR019307">
    <property type="entry name" value="RNA-bd_AU-1/RNase_E/G"/>
</dbReference>
<dbReference type="Proteomes" id="UP000784435">
    <property type="component" value="Unassembled WGS sequence"/>
</dbReference>
<feature type="region of interest" description="Disordered" evidence="6">
    <location>
        <begin position="151"/>
        <end position="435"/>
    </location>
</feature>
<evidence type="ECO:0000256" key="6">
    <source>
        <dbReference type="SAM" id="MobiDB-lite"/>
    </source>
</evidence>
<feature type="compositionally biased region" description="Basic and acidic residues" evidence="6">
    <location>
        <begin position="328"/>
        <end position="350"/>
    </location>
</feature>
<dbReference type="PANTHER" id="PTHR30001">
    <property type="entry name" value="RIBONUCLEASE"/>
    <property type="match status" value="1"/>
</dbReference>
<feature type="compositionally biased region" description="Polar residues" evidence="6">
    <location>
        <begin position="290"/>
        <end position="310"/>
    </location>
</feature>
<dbReference type="Pfam" id="PF10150">
    <property type="entry name" value="RNase_E_G"/>
    <property type="match status" value="1"/>
</dbReference>
<gene>
    <name evidence="8" type="ORF">K8V08_06420</name>
</gene>
<comment type="caution">
    <text evidence="8">The sequence shown here is derived from an EMBL/GenBank/DDBJ whole genome shotgun (WGS) entry which is preliminary data.</text>
</comment>
<organism evidence="8 9">
    <name type="scientific">Brevibacterium senegalense</name>
    <dbReference type="NCBI Taxonomy" id="1033736"/>
    <lineage>
        <taxon>Bacteria</taxon>
        <taxon>Bacillati</taxon>
        <taxon>Actinomycetota</taxon>
        <taxon>Actinomycetes</taxon>
        <taxon>Micrococcales</taxon>
        <taxon>Brevibacteriaceae</taxon>
        <taxon>Brevibacterium</taxon>
    </lineage>
</organism>
<feature type="compositionally biased region" description="Low complexity" evidence="6">
    <location>
        <begin position="311"/>
        <end position="325"/>
    </location>
</feature>
<proteinExistence type="predicted"/>
<name>A0A921MDG0_9MICO</name>
<sequence length="435" mass="45916">PTAQAAAEGTDMFDHFRVNEQVEKALSRKVNLPSGGSLVIDRTEAMTVVDVNTGKFTGSGGNLEETVTKNNLEAAEEVIRQLRLRDIGGIIVVDFIDMVLESNRDLVTRRLVECLARDRTRHQVAEVTSLGLVQMTRKRIGTGLAESFDAAGEDMSGRGLMLPGTDEKDSGSSNRGRGRRSRGGDQGGRSGDQPAPQQDPEAEKKQDQSRSAVAAIAKATLKKSDDEADAAGAKGVDDKGGDNKGGDDRSGAAPNGDDQNGEEKSSERRSRRRGGRSRSRGSAQRDHEGQTQQDSTTAVTAETQTDASETASVETAAPDTAAAGAEKPNVDEQTTEKPKATAPKTEEPKVEAWQAFVPAQDAGPAPFMIGADSATTVQTRPEPEPQPAGEATMSSEATTALATDAESDADEAADESSESQPQKPALPILMLGMED</sequence>
<dbReference type="InterPro" id="IPR004659">
    <property type="entry name" value="RNase_E/G"/>
</dbReference>
<dbReference type="EMBL" id="DYUK01000138">
    <property type="protein sequence ID" value="HJG80028.1"/>
    <property type="molecule type" value="Genomic_DNA"/>
</dbReference>
<keyword evidence="5" id="KW-0694">RNA-binding</keyword>
<feature type="domain" description="RNA-binding protein AU-1/Ribonuclease E/G" evidence="7">
    <location>
        <begin position="8"/>
        <end position="139"/>
    </location>
</feature>
<evidence type="ECO:0000256" key="3">
    <source>
        <dbReference type="ARBA" id="ARBA00022801"/>
    </source>
</evidence>
<dbReference type="GO" id="GO:0003723">
    <property type="term" value="F:RNA binding"/>
    <property type="evidence" value="ECO:0007669"/>
    <property type="project" value="UniProtKB-KW"/>
</dbReference>
<keyword evidence="2" id="KW-0479">Metal-binding</keyword>
<comment type="cofactor">
    <cofactor evidence="1">
        <name>Mg(2+)</name>
        <dbReference type="ChEBI" id="CHEBI:18420"/>
    </cofactor>
</comment>
<dbReference type="GO" id="GO:0005737">
    <property type="term" value="C:cytoplasm"/>
    <property type="evidence" value="ECO:0007669"/>
    <property type="project" value="TreeGrafter"/>
</dbReference>
<evidence type="ECO:0000256" key="4">
    <source>
        <dbReference type="ARBA" id="ARBA00022842"/>
    </source>
</evidence>
<protein>
    <submittedName>
        <fullName evidence="8">Ribonuclease E/G</fullName>
    </submittedName>
</protein>
<dbReference type="PANTHER" id="PTHR30001:SF0">
    <property type="entry name" value="RIBONUCLEASE G"/>
    <property type="match status" value="1"/>
</dbReference>
<evidence type="ECO:0000259" key="7">
    <source>
        <dbReference type="Pfam" id="PF10150"/>
    </source>
</evidence>
<evidence type="ECO:0000256" key="2">
    <source>
        <dbReference type="ARBA" id="ARBA00022723"/>
    </source>
</evidence>
<feature type="compositionally biased region" description="Basic and acidic residues" evidence="6">
    <location>
        <begin position="235"/>
        <end position="250"/>
    </location>
</feature>
<reference evidence="8" key="1">
    <citation type="journal article" date="2021" name="PeerJ">
        <title>Extensive microbial diversity within the chicken gut microbiome revealed by metagenomics and culture.</title>
        <authorList>
            <person name="Gilroy R."/>
            <person name="Ravi A."/>
            <person name="Getino M."/>
            <person name="Pursley I."/>
            <person name="Horton D.L."/>
            <person name="Alikhan N.F."/>
            <person name="Baker D."/>
            <person name="Gharbi K."/>
            <person name="Hall N."/>
            <person name="Watson M."/>
            <person name="Adriaenssens E.M."/>
            <person name="Foster-Nyarko E."/>
            <person name="Jarju S."/>
            <person name="Secka A."/>
            <person name="Antonio M."/>
            <person name="Oren A."/>
            <person name="Chaudhuri R.R."/>
            <person name="La Ragione R."/>
            <person name="Hildebrand F."/>
            <person name="Pallen M.J."/>
        </authorList>
    </citation>
    <scope>NUCLEOTIDE SEQUENCE</scope>
    <source>
        <strain evidence="8">ChiGjej5B5-7349</strain>
    </source>
</reference>
<feature type="compositionally biased region" description="Low complexity" evidence="6">
    <location>
        <begin position="394"/>
        <end position="404"/>
    </location>
</feature>
<evidence type="ECO:0000256" key="1">
    <source>
        <dbReference type="ARBA" id="ARBA00001946"/>
    </source>
</evidence>
<accession>A0A921MDG0</accession>
<evidence type="ECO:0000256" key="5">
    <source>
        <dbReference type="ARBA" id="ARBA00022884"/>
    </source>
</evidence>
<feature type="non-terminal residue" evidence="8">
    <location>
        <position position="1"/>
    </location>
</feature>
<keyword evidence="4" id="KW-0460">Magnesium</keyword>